<evidence type="ECO:0000313" key="13">
    <source>
        <dbReference type="EMBL" id="GAA95507.1"/>
    </source>
</evidence>
<dbReference type="InterPro" id="IPR005336">
    <property type="entry name" value="MPC"/>
</dbReference>
<keyword evidence="4 10" id="KW-0812">Transmembrane</keyword>
<evidence type="ECO:0000256" key="2">
    <source>
        <dbReference type="ARBA" id="ARBA00006416"/>
    </source>
</evidence>
<evidence type="ECO:0000256" key="12">
    <source>
        <dbReference type="SAM" id="MobiDB-lite"/>
    </source>
</evidence>
<dbReference type="PROSITE" id="PS50920">
    <property type="entry name" value="SOLCAR"/>
    <property type="match status" value="3"/>
</dbReference>
<evidence type="ECO:0000313" key="14">
    <source>
        <dbReference type="Proteomes" id="UP000009131"/>
    </source>
</evidence>
<evidence type="ECO:0000256" key="7">
    <source>
        <dbReference type="ARBA" id="ARBA00022989"/>
    </source>
</evidence>
<keyword evidence="9 10" id="KW-0472">Membrane</keyword>
<evidence type="ECO:0000256" key="9">
    <source>
        <dbReference type="ARBA" id="ARBA00023136"/>
    </source>
</evidence>
<proteinExistence type="inferred from homology"/>
<dbReference type="FunCoup" id="G7DY47">
    <property type="interactions" value="383"/>
</dbReference>
<dbReference type="eggNOG" id="KOG0757">
    <property type="taxonomic scope" value="Eukaryota"/>
</dbReference>
<dbReference type="EMBL" id="BABT02000062">
    <property type="protein sequence ID" value="GAA95507.1"/>
    <property type="molecule type" value="Genomic_DNA"/>
</dbReference>
<dbReference type="GO" id="GO:0015218">
    <property type="term" value="F:pyrimidine nucleotide transmembrane transporter activity"/>
    <property type="evidence" value="ECO:0007669"/>
    <property type="project" value="InterPro"/>
</dbReference>
<reference evidence="13 14" key="1">
    <citation type="journal article" date="2011" name="J. Gen. Appl. Microbiol.">
        <title>Draft genome sequencing of the enigmatic basidiomycete Mixia osmundae.</title>
        <authorList>
            <person name="Nishida H."/>
            <person name="Nagatsuka Y."/>
            <person name="Sugiyama J."/>
        </authorList>
    </citation>
    <scope>NUCLEOTIDE SEQUENCE [LARGE SCALE GENOMIC DNA]</scope>
    <source>
        <strain evidence="14">CBS 9802 / IAM 14324 / JCM 22182 / KY 12970</strain>
    </source>
</reference>
<dbReference type="GO" id="GO:0005743">
    <property type="term" value="C:mitochondrial inner membrane"/>
    <property type="evidence" value="ECO:0007669"/>
    <property type="project" value="UniProtKB-SubCell"/>
</dbReference>
<gene>
    <name evidence="13" type="primary">Mo02162</name>
    <name evidence="13" type="ORF">E5Q_02162</name>
</gene>
<comment type="similarity">
    <text evidence="2">Belongs to the mitochondrial pyruvate carrier (MPC) (TC 2.A.105) family.</text>
</comment>
<keyword evidence="3 11" id="KW-0813">Transport</keyword>
<comment type="subcellular location">
    <subcellularLocation>
        <location evidence="1">Mitochondrion inner membrane</location>
        <topology evidence="1">Multi-pass membrane protein</topology>
    </subcellularLocation>
</comment>
<keyword evidence="8" id="KW-0496">Mitochondrion</keyword>
<evidence type="ECO:0000256" key="10">
    <source>
        <dbReference type="PROSITE-ProRule" id="PRU00282"/>
    </source>
</evidence>
<keyword evidence="6" id="KW-0999">Mitochondrion inner membrane</keyword>
<evidence type="ECO:0000256" key="1">
    <source>
        <dbReference type="ARBA" id="ARBA00004448"/>
    </source>
</evidence>
<sequence>MSSGFQAWLRSPAAREYFFSTHFWGPVANWGLPLAALADLKKEPEMISGTMTPTLAAYSMVFMRFAWQVQPRNYLLFACHATNAAAQSVQTGRFLNYFYGDKSAQASVKAAAQDAKASLERVPGQIESASKDLAQEVKKKSNFIGAGMSLKGKERAQEPDQRSAVSMTSTLSESELENDAGAESARTTMARDGASSRAQEAIRPKPVVHLLAGGLGGMCGGIVTAPFDVVKTRLQSEFYASRTRALATASEGGPAARSGLRGLLYHFVDTGTLLRDIQRNEGPAALFRGLGPTLVGAVPARSINFFVYGNGKQIWSKALGKREDQAIVHLTSAAFAGIVTATATNPIWVVKTRLQLQKRQTPKSSLPSASASATRSVSTQAGGIMFFSRAQSTLQLQEGSARPFTSSLQCVRYIWQREGLKGFYRGLSASYLGVTEGTIQWTLYEHFKKMASRRKTVRGHEQGEDWLDKVLSAGSAKLIATIITYPHEVVRTRLRQGVEPGRSAKYTGLVQAFRVVWREEGVAAMYGGLSPHLLRVVPNAVVMYSVYEACLAFSRRQQALLQRQQDE</sequence>
<dbReference type="PANTHER" id="PTHR45829">
    <property type="entry name" value="MITOCHONDRIAL CARRIER PROTEIN RIM2"/>
    <property type="match status" value="1"/>
</dbReference>
<dbReference type="PANTHER" id="PTHR45829:SF4">
    <property type="entry name" value="MITOCHONDRIAL CARRIER PROTEIN RIM2"/>
    <property type="match status" value="1"/>
</dbReference>
<dbReference type="InterPro" id="IPR049562">
    <property type="entry name" value="SLC25A33/36-like"/>
</dbReference>
<evidence type="ECO:0000256" key="8">
    <source>
        <dbReference type="ARBA" id="ARBA00023128"/>
    </source>
</evidence>
<dbReference type="Gene3D" id="1.50.40.10">
    <property type="entry name" value="Mitochondrial carrier domain"/>
    <property type="match status" value="2"/>
</dbReference>
<feature type="repeat" description="Solcar" evidence="10">
    <location>
        <begin position="464"/>
        <end position="553"/>
    </location>
</feature>
<dbReference type="Proteomes" id="UP000009131">
    <property type="component" value="Unassembled WGS sequence"/>
</dbReference>
<evidence type="ECO:0000256" key="3">
    <source>
        <dbReference type="ARBA" id="ARBA00022448"/>
    </source>
</evidence>
<dbReference type="Pfam" id="PF00153">
    <property type="entry name" value="Mito_carr"/>
    <property type="match status" value="4"/>
</dbReference>
<accession>G7DY47</accession>
<feature type="compositionally biased region" description="Basic and acidic residues" evidence="12">
    <location>
        <begin position="151"/>
        <end position="161"/>
    </location>
</feature>
<protein>
    <recommendedName>
        <fullName evidence="15">Mitochondrial pyruvate carrier</fullName>
    </recommendedName>
</protein>
<name>G7DY47_MIXOS</name>
<evidence type="ECO:0000256" key="5">
    <source>
        <dbReference type="ARBA" id="ARBA00022737"/>
    </source>
</evidence>
<comment type="similarity">
    <text evidence="11">Belongs to the mitochondrial carrier (TC 2.A.29) family.</text>
</comment>
<keyword evidence="5" id="KW-0677">Repeat</keyword>
<feature type="region of interest" description="Disordered" evidence="12">
    <location>
        <begin position="150"/>
        <end position="184"/>
    </location>
</feature>
<dbReference type="InParanoid" id="G7DY47"/>
<comment type="caution">
    <text evidence="13">The sequence shown here is derived from an EMBL/GenBank/DDBJ whole genome shotgun (WGS) entry which is preliminary data.</text>
</comment>
<evidence type="ECO:0008006" key="15">
    <source>
        <dbReference type="Google" id="ProtNLM"/>
    </source>
</evidence>
<evidence type="ECO:0000256" key="11">
    <source>
        <dbReference type="RuleBase" id="RU000488"/>
    </source>
</evidence>
<keyword evidence="7" id="KW-1133">Transmembrane helix</keyword>
<dbReference type="SUPFAM" id="SSF103506">
    <property type="entry name" value="Mitochondrial carrier"/>
    <property type="match status" value="1"/>
</dbReference>
<dbReference type="OrthoDB" id="269120at2759"/>
<dbReference type="InterPro" id="IPR023395">
    <property type="entry name" value="MCP_dom_sf"/>
</dbReference>
<dbReference type="AlphaFoldDB" id="G7DY47"/>
<dbReference type="InterPro" id="IPR018108">
    <property type="entry name" value="MCP_transmembrane"/>
</dbReference>
<dbReference type="Pfam" id="PF03650">
    <property type="entry name" value="MPC"/>
    <property type="match status" value="1"/>
</dbReference>
<feature type="repeat" description="Solcar" evidence="10">
    <location>
        <begin position="324"/>
        <end position="450"/>
    </location>
</feature>
<dbReference type="GO" id="GO:1990519">
    <property type="term" value="P:pyrimidine nucleotide import into mitochondrion"/>
    <property type="evidence" value="ECO:0007669"/>
    <property type="project" value="TreeGrafter"/>
</dbReference>
<evidence type="ECO:0000256" key="6">
    <source>
        <dbReference type="ARBA" id="ARBA00022792"/>
    </source>
</evidence>
<feature type="repeat" description="Solcar" evidence="10">
    <location>
        <begin position="204"/>
        <end position="314"/>
    </location>
</feature>
<dbReference type="HOGENOM" id="CLU_015166_6_0_1"/>
<dbReference type="GO" id="GO:0006850">
    <property type="term" value="P:pyruvate import into mitochondria"/>
    <property type="evidence" value="ECO:0007669"/>
    <property type="project" value="InterPro"/>
</dbReference>
<evidence type="ECO:0000256" key="4">
    <source>
        <dbReference type="ARBA" id="ARBA00022692"/>
    </source>
</evidence>
<dbReference type="eggNOG" id="KOG1590">
    <property type="taxonomic scope" value="Eukaryota"/>
</dbReference>
<reference evidence="13 14" key="2">
    <citation type="journal article" date="2012" name="Open Biol.">
        <title>Characteristics of nucleosomes and linker DNA regions on the genome of the basidiomycete Mixia osmundae revealed by mono- and dinucleosome mapping.</title>
        <authorList>
            <person name="Nishida H."/>
            <person name="Kondo S."/>
            <person name="Matsumoto T."/>
            <person name="Suzuki Y."/>
            <person name="Yoshikawa H."/>
            <person name="Taylor T.D."/>
            <person name="Sugiyama J."/>
        </authorList>
    </citation>
    <scope>NUCLEOTIDE SEQUENCE [LARGE SCALE GENOMIC DNA]</scope>
    <source>
        <strain evidence="14">CBS 9802 / IAM 14324 / JCM 22182 / KY 12970</strain>
    </source>
</reference>
<organism evidence="13 14">
    <name type="scientific">Mixia osmundae (strain CBS 9802 / IAM 14324 / JCM 22182 / KY 12970)</name>
    <dbReference type="NCBI Taxonomy" id="764103"/>
    <lineage>
        <taxon>Eukaryota</taxon>
        <taxon>Fungi</taxon>
        <taxon>Dikarya</taxon>
        <taxon>Basidiomycota</taxon>
        <taxon>Pucciniomycotina</taxon>
        <taxon>Mixiomycetes</taxon>
        <taxon>Mixiales</taxon>
        <taxon>Mixiaceae</taxon>
        <taxon>Mixia</taxon>
    </lineage>
</organism>
<dbReference type="STRING" id="764103.G7DY47"/>
<keyword evidence="14" id="KW-1185">Reference proteome</keyword>